<reference evidence="1 2" key="1">
    <citation type="submission" date="2014-07" db="EMBL/GenBank/DDBJ databases">
        <authorList>
            <person name="Harkins D.M."/>
            <person name="Lesho E."/>
            <person name="Waterman P.E."/>
            <person name="Chan A."/>
            <person name="Fouts D.E."/>
        </authorList>
    </citation>
    <scope>NUCLEOTIDE SEQUENCE [LARGE SCALE GENOMIC DNA]</scope>
    <source>
        <strain evidence="1 2">MRSN 3527</strain>
    </source>
</reference>
<organism evidence="1 2">
    <name type="scientific">Acinetobacter baumannii MRSN 3527</name>
    <dbReference type="NCBI Taxonomy" id="1409923"/>
    <lineage>
        <taxon>Bacteria</taxon>
        <taxon>Pseudomonadati</taxon>
        <taxon>Pseudomonadota</taxon>
        <taxon>Gammaproteobacteria</taxon>
        <taxon>Moraxellales</taxon>
        <taxon>Moraxellaceae</taxon>
        <taxon>Acinetobacter</taxon>
        <taxon>Acinetobacter calcoaceticus/baumannii complex</taxon>
    </lineage>
</organism>
<dbReference type="PATRIC" id="fig|1409923.3.peg.2864"/>
<dbReference type="InterPro" id="IPR046493">
    <property type="entry name" value="DUF6586"/>
</dbReference>
<evidence type="ECO:0000313" key="1">
    <source>
        <dbReference type="EMBL" id="KLT89946.1"/>
    </source>
</evidence>
<proteinExistence type="predicted"/>
<name>A0A0J1A691_ACIBA</name>
<comment type="caution">
    <text evidence="1">The sequence shown here is derived from an EMBL/GenBank/DDBJ whole genome shotgun (WGS) entry which is preliminary data.</text>
</comment>
<evidence type="ECO:0000313" key="2">
    <source>
        <dbReference type="Proteomes" id="UP000036122"/>
    </source>
</evidence>
<sequence length="177" mass="20541">MAILEQESLVMSRVARYHADRTNQKLYFARLACQQAEQTDHVQQVQAYREAAVFHLHGAMLAFLQELVRYYRLNDLQPTLKSIEEHMAAKGQVSPEVSVLQQLAKDGFVAELKRAYRMCQYAPEPTEPTPEEETSSNLIIKVTQGPQSWLPDVKILREWHRELSHLIDGFRNEMVEF</sequence>
<dbReference type="EMBL" id="JPHZ01000011">
    <property type="protein sequence ID" value="KLT89946.1"/>
    <property type="molecule type" value="Genomic_DNA"/>
</dbReference>
<protein>
    <submittedName>
        <fullName evidence="1">Uncharacterized protein</fullName>
    </submittedName>
</protein>
<dbReference type="AlphaFoldDB" id="A0A0J1A691"/>
<accession>A0A0J1A691</accession>
<dbReference type="Proteomes" id="UP000036122">
    <property type="component" value="Unassembled WGS sequence"/>
</dbReference>
<dbReference type="Pfam" id="PF20227">
    <property type="entry name" value="DUF6586"/>
    <property type="match status" value="1"/>
</dbReference>
<gene>
    <name evidence="1" type="ORF">T630_0507</name>
</gene>